<gene>
    <name evidence="1" type="ORF">BT93_L4323</name>
</gene>
<dbReference type="Gramene" id="rna-gnl|WGS:JABURB|Cocit.L4323.1">
    <property type="protein sequence ID" value="cds-KAF7851223.1"/>
    <property type="gene ID" value="gene-BT93_L4323"/>
</dbReference>
<evidence type="ECO:0000313" key="2">
    <source>
        <dbReference type="Proteomes" id="UP000806378"/>
    </source>
</evidence>
<proteinExistence type="predicted"/>
<reference evidence="1" key="1">
    <citation type="submission" date="2020-05" db="EMBL/GenBank/DDBJ databases">
        <title>WGS assembly of Corymbia citriodora subspecies variegata.</title>
        <authorList>
            <person name="Barry K."/>
            <person name="Hundley H."/>
            <person name="Shu S."/>
            <person name="Jenkins J."/>
            <person name="Grimwood J."/>
            <person name="Baten A."/>
        </authorList>
    </citation>
    <scope>NUCLEOTIDE SEQUENCE</scope>
    <source>
        <strain evidence="1">CV2-018</strain>
    </source>
</reference>
<dbReference type="Proteomes" id="UP000806378">
    <property type="component" value="Unassembled WGS sequence"/>
</dbReference>
<keyword evidence="2" id="KW-1185">Reference proteome</keyword>
<dbReference type="EMBL" id="MU089556">
    <property type="protein sequence ID" value="KAF7851223.1"/>
    <property type="molecule type" value="Genomic_DNA"/>
</dbReference>
<evidence type="ECO:0000313" key="1">
    <source>
        <dbReference type="EMBL" id="KAF7851223.1"/>
    </source>
</evidence>
<sequence>MYSICCFTCTFYVKQVLQELISSSISNISNIKAHGFACAITSECFLHWCGFSLLGLCQSVSLLPSVHWPCTPPVCMCSPCAITRVIASTLERNCGVLWRLH</sequence>
<organism evidence="1 2">
    <name type="scientific">Corymbia citriodora subsp. variegata</name>
    <dbReference type="NCBI Taxonomy" id="360336"/>
    <lineage>
        <taxon>Eukaryota</taxon>
        <taxon>Viridiplantae</taxon>
        <taxon>Streptophyta</taxon>
        <taxon>Embryophyta</taxon>
        <taxon>Tracheophyta</taxon>
        <taxon>Spermatophyta</taxon>
        <taxon>Magnoliopsida</taxon>
        <taxon>eudicotyledons</taxon>
        <taxon>Gunneridae</taxon>
        <taxon>Pentapetalae</taxon>
        <taxon>rosids</taxon>
        <taxon>malvids</taxon>
        <taxon>Myrtales</taxon>
        <taxon>Myrtaceae</taxon>
        <taxon>Myrtoideae</taxon>
        <taxon>Eucalypteae</taxon>
        <taxon>Corymbia</taxon>
    </lineage>
</organism>
<comment type="caution">
    <text evidence="1">The sequence shown here is derived from an EMBL/GenBank/DDBJ whole genome shotgun (WGS) entry which is preliminary data.</text>
</comment>
<accession>A0A8T0CUC2</accession>
<name>A0A8T0CUC2_CORYI</name>
<dbReference type="AlphaFoldDB" id="A0A8T0CUC2"/>
<protein>
    <submittedName>
        <fullName evidence="1">Uncharacterized protein</fullName>
    </submittedName>
</protein>